<protein>
    <submittedName>
        <fullName evidence="1">Uncharacterized protein</fullName>
    </submittedName>
</protein>
<proteinExistence type="predicted"/>
<sequence length="337" mass="32821">MVAAGDPSAVRTTPTATAVGREGGGCGGARVVLDWGGRPPTDGPVANVSSAAASGHGQAAVARGCATPIVAARRGGGAKTAAAAGAPVAGGRPARATGPARAGGGGAGDGGEGGRRRATCGGCDCPLPAPDGRTVRCRTRPRRPAPRRGATPRRQRRWWRRQAVARGGLRPAGRCRRVGGGGGPGGGGGERAWRTRGAGVRPPSLLPQAPASAPVTATRAASMEADGGATVAVAGAETAVSAGVVGIVPGESVGRPAWCVGEGSGGAVGGGGMFIGGRGAPPLPSPPRSLAPPPLPPSPLRQEGRQLGLPASTFKDGQGTGTRDPGNNLAEHYRGSD</sequence>
<organism evidence="1 2">
    <name type="scientific">Pyropia yezoensis</name>
    <name type="common">Susabi-nori</name>
    <name type="synonym">Porphyra yezoensis</name>
    <dbReference type="NCBI Taxonomy" id="2788"/>
    <lineage>
        <taxon>Eukaryota</taxon>
        <taxon>Rhodophyta</taxon>
        <taxon>Bangiophyceae</taxon>
        <taxon>Bangiales</taxon>
        <taxon>Bangiaceae</taxon>
        <taxon>Pyropia</taxon>
    </lineage>
</organism>
<gene>
    <name evidence="1" type="ORF">I4F81_008981</name>
</gene>
<comment type="caution">
    <text evidence="1">The sequence shown here is derived from an EMBL/GenBank/DDBJ whole genome shotgun (WGS) entry which is preliminary data.</text>
</comment>
<evidence type="ECO:0000313" key="2">
    <source>
        <dbReference type="Proteomes" id="UP000798662"/>
    </source>
</evidence>
<name>A0ACC3C9L9_PYRYE</name>
<evidence type="ECO:0000313" key="1">
    <source>
        <dbReference type="EMBL" id="KAK1866463.1"/>
    </source>
</evidence>
<reference evidence="1" key="1">
    <citation type="submission" date="2019-11" db="EMBL/GenBank/DDBJ databases">
        <title>Nori genome reveals adaptations in red seaweeds to the harsh intertidal environment.</title>
        <authorList>
            <person name="Wang D."/>
            <person name="Mao Y."/>
        </authorList>
    </citation>
    <scope>NUCLEOTIDE SEQUENCE</scope>
    <source>
        <tissue evidence="1">Gametophyte</tissue>
    </source>
</reference>
<accession>A0ACC3C9L9</accession>
<keyword evidence="2" id="KW-1185">Reference proteome</keyword>
<dbReference type="EMBL" id="CM020619">
    <property type="protein sequence ID" value="KAK1866463.1"/>
    <property type="molecule type" value="Genomic_DNA"/>
</dbReference>
<dbReference type="Proteomes" id="UP000798662">
    <property type="component" value="Chromosome 2"/>
</dbReference>